<dbReference type="SUPFAM" id="SSF53697">
    <property type="entry name" value="SIS domain"/>
    <property type="match status" value="1"/>
</dbReference>
<dbReference type="InterPro" id="IPR046348">
    <property type="entry name" value="SIS_dom_sf"/>
</dbReference>
<keyword evidence="7" id="KW-1185">Reference proteome</keyword>
<dbReference type="PROSITE" id="PS51464">
    <property type="entry name" value="SIS"/>
    <property type="match status" value="1"/>
</dbReference>
<name>A0ABW8R9S3_9BACI</name>
<proteinExistence type="predicted"/>
<dbReference type="SUPFAM" id="SSF46689">
    <property type="entry name" value="Homeodomain-like"/>
    <property type="match status" value="1"/>
</dbReference>
<dbReference type="Pfam" id="PF01380">
    <property type="entry name" value="SIS"/>
    <property type="match status" value="1"/>
</dbReference>
<evidence type="ECO:0000313" key="6">
    <source>
        <dbReference type="EMBL" id="MFK9090198.1"/>
    </source>
</evidence>
<dbReference type="InterPro" id="IPR000281">
    <property type="entry name" value="HTH_RpiR"/>
</dbReference>
<dbReference type="Gene3D" id="1.10.10.10">
    <property type="entry name" value="Winged helix-like DNA-binding domain superfamily/Winged helix DNA-binding domain"/>
    <property type="match status" value="1"/>
</dbReference>
<organism evidence="6 7">
    <name type="scientific">Bacillus salipaludis</name>
    <dbReference type="NCBI Taxonomy" id="2547811"/>
    <lineage>
        <taxon>Bacteria</taxon>
        <taxon>Bacillati</taxon>
        <taxon>Bacillota</taxon>
        <taxon>Bacilli</taxon>
        <taxon>Bacillales</taxon>
        <taxon>Bacillaceae</taxon>
        <taxon>Bacillus</taxon>
    </lineage>
</organism>
<dbReference type="PROSITE" id="PS51071">
    <property type="entry name" value="HTH_RPIR"/>
    <property type="match status" value="1"/>
</dbReference>
<keyword evidence="1" id="KW-0805">Transcription regulation</keyword>
<feature type="domain" description="HTH rpiR-type" evidence="4">
    <location>
        <begin position="1"/>
        <end position="76"/>
    </location>
</feature>
<evidence type="ECO:0000313" key="7">
    <source>
        <dbReference type="Proteomes" id="UP001623041"/>
    </source>
</evidence>
<sequence length="251" mass="28811">MFSDKMNKVYNQLNETDLLILSVILRNFEKIPTIGVEELARMCNTSRTSVLRISKKLEFSGYGELRNYIKWEVDKASSNGFASSITPVETETECTISELKNNKQFEEVVEKIISAKRIFIYGTGQAQRNCANEIQRLFMQAGKYMFVIKATAEFQLLSEELNEDDLVFVISLSGEIERFKDALHLLKMKKTAIVSITSFGNNLLAAEADYRLYAVTLPIQMKNNKLHNSFVSFFAIAEFLFRSYLERTELI</sequence>
<evidence type="ECO:0000256" key="2">
    <source>
        <dbReference type="ARBA" id="ARBA00023125"/>
    </source>
</evidence>
<dbReference type="InterPro" id="IPR036388">
    <property type="entry name" value="WH-like_DNA-bd_sf"/>
</dbReference>
<comment type="caution">
    <text evidence="6">The sequence shown here is derived from an EMBL/GenBank/DDBJ whole genome shotgun (WGS) entry which is preliminary data.</text>
</comment>
<dbReference type="Gene3D" id="3.40.50.10490">
    <property type="entry name" value="Glucose-6-phosphate isomerase like protein, domain 1"/>
    <property type="match status" value="1"/>
</dbReference>
<reference evidence="6 7" key="1">
    <citation type="submission" date="2024-11" db="EMBL/GenBank/DDBJ databases">
        <authorList>
            <person name="Lucas J.A."/>
        </authorList>
    </citation>
    <scope>NUCLEOTIDE SEQUENCE [LARGE SCALE GENOMIC DNA]</scope>
    <source>
        <strain evidence="6 7">Z 5.4</strain>
    </source>
</reference>
<dbReference type="Proteomes" id="UP001623041">
    <property type="component" value="Unassembled WGS sequence"/>
</dbReference>
<dbReference type="InterPro" id="IPR001347">
    <property type="entry name" value="SIS_dom"/>
</dbReference>
<dbReference type="PANTHER" id="PTHR30514">
    <property type="entry name" value="GLUCOKINASE"/>
    <property type="match status" value="1"/>
</dbReference>
<evidence type="ECO:0000259" key="5">
    <source>
        <dbReference type="PROSITE" id="PS51464"/>
    </source>
</evidence>
<gene>
    <name evidence="6" type="ORF">ACJEBI_01715</name>
</gene>
<protein>
    <submittedName>
        <fullName evidence="6">MurR/RpiR family transcriptional regulator</fullName>
    </submittedName>
</protein>
<feature type="domain" description="SIS" evidence="5">
    <location>
        <begin position="108"/>
        <end position="250"/>
    </location>
</feature>
<evidence type="ECO:0000256" key="1">
    <source>
        <dbReference type="ARBA" id="ARBA00023015"/>
    </source>
</evidence>
<evidence type="ECO:0000259" key="4">
    <source>
        <dbReference type="PROSITE" id="PS51071"/>
    </source>
</evidence>
<dbReference type="RefSeq" id="WP_406578898.1">
    <property type="nucleotide sequence ID" value="NZ_JBJHQH010000001.1"/>
</dbReference>
<keyword evidence="2" id="KW-0238">DNA-binding</keyword>
<dbReference type="InterPro" id="IPR035472">
    <property type="entry name" value="RpiR-like_SIS"/>
</dbReference>
<keyword evidence="3" id="KW-0804">Transcription</keyword>
<dbReference type="EMBL" id="JBJHQH010000001">
    <property type="protein sequence ID" value="MFK9090198.1"/>
    <property type="molecule type" value="Genomic_DNA"/>
</dbReference>
<dbReference type="PANTHER" id="PTHR30514:SF1">
    <property type="entry name" value="HTH-TYPE TRANSCRIPTIONAL REGULATOR HEXR-RELATED"/>
    <property type="match status" value="1"/>
</dbReference>
<dbReference type="Pfam" id="PF01418">
    <property type="entry name" value="HTH_6"/>
    <property type="match status" value="1"/>
</dbReference>
<dbReference type="InterPro" id="IPR047640">
    <property type="entry name" value="RpiR-like"/>
</dbReference>
<dbReference type="InterPro" id="IPR009057">
    <property type="entry name" value="Homeodomain-like_sf"/>
</dbReference>
<evidence type="ECO:0000256" key="3">
    <source>
        <dbReference type="ARBA" id="ARBA00023163"/>
    </source>
</evidence>
<dbReference type="CDD" id="cd05013">
    <property type="entry name" value="SIS_RpiR"/>
    <property type="match status" value="1"/>
</dbReference>
<accession>A0ABW8R9S3</accession>